<evidence type="ECO:0000256" key="8">
    <source>
        <dbReference type="SAM" id="MobiDB-lite"/>
    </source>
</evidence>
<dbReference type="Pfam" id="PF01545">
    <property type="entry name" value="Cation_efflux"/>
    <property type="match status" value="1"/>
</dbReference>
<dbReference type="GO" id="GO:0016020">
    <property type="term" value="C:membrane"/>
    <property type="evidence" value="ECO:0007669"/>
    <property type="project" value="UniProtKB-SubCell"/>
</dbReference>
<evidence type="ECO:0000256" key="9">
    <source>
        <dbReference type="SAM" id="Phobius"/>
    </source>
</evidence>
<keyword evidence="13" id="KW-1185">Reference proteome</keyword>
<evidence type="ECO:0000259" key="10">
    <source>
        <dbReference type="Pfam" id="PF01545"/>
    </source>
</evidence>
<dbReference type="OrthoDB" id="29444at2759"/>
<dbReference type="Gene3D" id="1.20.1510.10">
    <property type="entry name" value="Cation efflux protein transmembrane domain"/>
    <property type="match status" value="2"/>
</dbReference>
<dbReference type="GO" id="GO:0005385">
    <property type="term" value="F:zinc ion transmembrane transporter activity"/>
    <property type="evidence" value="ECO:0007669"/>
    <property type="project" value="TreeGrafter"/>
</dbReference>
<evidence type="ECO:0000256" key="2">
    <source>
        <dbReference type="ARBA" id="ARBA00008873"/>
    </source>
</evidence>
<gene>
    <name evidence="12" type="ORF">BOX15_Mlig024409g1</name>
</gene>
<dbReference type="InterPro" id="IPR002524">
    <property type="entry name" value="Cation_efflux"/>
</dbReference>
<evidence type="ECO:0000256" key="3">
    <source>
        <dbReference type="ARBA" id="ARBA00022448"/>
    </source>
</evidence>
<comment type="similarity">
    <text evidence="2">Belongs to the cation diffusion facilitator (CDF) transporter (TC 2.A.4) family. SLC30A subfamily.</text>
</comment>
<dbReference type="InterPro" id="IPR058533">
    <property type="entry name" value="Cation_efflux_TM"/>
</dbReference>
<dbReference type="PANTHER" id="PTHR45820:SF4">
    <property type="entry name" value="ZINC TRANSPORTER 63C, ISOFORM F"/>
    <property type="match status" value="1"/>
</dbReference>
<dbReference type="PANTHER" id="PTHR45820">
    <property type="entry name" value="FI23527P1"/>
    <property type="match status" value="1"/>
</dbReference>
<dbReference type="Pfam" id="PF16916">
    <property type="entry name" value="ZT_dimer"/>
    <property type="match status" value="1"/>
</dbReference>
<dbReference type="InterPro" id="IPR036837">
    <property type="entry name" value="Cation_efflux_CTD_sf"/>
</dbReference>
<dbReference type="SUPFAM" id="SSF161111">
    <property type="entry name" value="Cation efflux protein transmembrane domain-like"/>
    <property type="match status" value="1"/>
</dbReference>
<evidence type="ECO:0000259" key="11">
    <source>
        <dbReference type="Pfam" id="PF16916"/>
    </source>
</evidence>
<sequence>MFHLSKTHRLGLMIIMALAYFAVELVVGHLCDSVTLVADSFHMLSDVLALIVALGAVRVGKKPRDGRHTYGFQRAEILGTLVNTVMLVTLCFTIIIEAVQKIIEPHPMKDPKLIVYVGSGGLLINLIGILLFCGHSHGHGGHASEHSHQAELLMQHKSVEFLPEEARPMAQAAAAEAGDEPMKVECMDEQDNASPKRATAGATAAAAAASGAVATSSAAVPILIEQTSPAASTSAAHPVAPASDRASSPSLLAAVEHSVASLRRGSLGPSWLPNALPRPSEIDEVDQGEGDDVALDAGSGGGGGGGHGHSHEVGASRGSGHMNMQAAFLHIIGDTLGSVIVIVSAVTLWLAPPGYSLDLYEARAVLLGNDTCLIEEPGRRWQTYIDPSLSLLLVAIMLFSTIPLFLKALNILMQTVPKEIKLDDLQKRLENLDGILQVHDLHVWQLQSDCYIGTVHIRCRDLPEYISVSRAAKHIFHTFDIHCTTIQPEFNEHTTPRLGGNHTSGRFANNPGCFINCGNNKCAARPNCCAVKGGGGGDAAEAASGEGGHQAADSV</sequence>
<dbReference type="STRING" id="282301.A0A267FIX7"/>
<feature type="transmembrane region" description="Helical" evidence="9">
    <location>
        <begin position="77"/>
        <end position="98"/>
    </location>
</feature>
<accession>A0A267FIX7</accession>
<organism evidence="12 13">
    <name type="scientific">Macrostomum lignano</name>
    <dbReference type="NCBI Taxonomy" id="282301"/>
    <lineage>
        <taxon>Eukaryota</taxon>
        <taxon>Metazoa</taxon>
        <taxon>Spiralia</taxon>
        <taxon>Lophotrochozoa</taxon>
        <taxon>Platyhelminthes</taxon>
        <taxon>Rhabditophora</taxon>
        <taxon>Macrostomorpha</taxon>
        <taxon>Macrostomida</taxon>
        <taxon>Macrostomidae</taxon>
        <taxon>Macrostomum</taxon>
    </lineage>
</organism>
<evidence type="ECO:0000256" key="6">
    <source>
        <dbReference type="ARBA" id="ARBA00022989"/>
    </source>
</evidence>
<keyword evidence="6 9" id="KW-1133">Transmembrane helix</keyword>
<dbReference type="GO" id="GO:0006882">
    <property type="term" value="P:intracellular zinc ion homeostasis"/>
    <property type="evidence" value="ECO:0007669"/>
    <property type="project" value="TreeGrafter"/>
</dbReference>
<dbReference type="InterPro" id="IPR027470">
    <property type="entry name" value="Cation_efflux_CTD"/>
</dbReference>
<reference evidence="12 13" key="1">
    <citation type="submission" date="2017-06" db="EMBL/GenBank/DDBJ databases">
        <title>A platform for efficient transgenesis in Macrostomum lignano, a flatworm model organism for stem cell research.</title>
        <authorList>
            <person name="Berezikov E."/>
        </authorList>
    </citation>
    <scope>NUCLEOTIDE SEQUENCE [LARGE SCALE GENOMIC DNA]</scope>
    <source>
        <strain evidence="12">DV1</strain>
        <tissue evidence="12">Whole organism</tissue>
    </source>
</reference>
<feature type="domain" description="Cation efflux protein transmembrane" evidence="10">
    <location>
        <begin position="12"/>
        <end position="215"/>
    </location>
</feature>
<evidence type="ECO:0000313" key="13">
    <source>
        <dbReference type="Proteomes" id="UP000215902"/>
    </source>
</evidence>
<feature type="transmembrane region" description="Helical" evidence="9">
    <location>
        <begin position="12"/>
        <end position="30"/>
    </location>
</feature>
<feature type="compositionally biased region" description="Acidic residues" evidence="8">
    <location>
        <begin position="282"/>
        <end position="294"/>
    </location>
</feature>
<comment type="subcellular location">
    <subcellularLocation>
        <location evidence="1">Membrane</location>
        <topology evidence="1">Multi-pass membrane protein</topology>
    </subcellularLocation>
</comment>
<evidence type="ECO:0000256" key="7">
    <source>
        <dbReference type="ARBA" id="ARBA00023136"/>
    </source>
</evidence>
<evidence type="ECO:0000313" key="12">
    <source>
        <dbReference type="EMBL" id="PAA73738.1"/>
    </source>
</evidence>
<feature type="transmembrane region" description="Helical" evidence="9">
    <location>
        <begin position="36"/>
        <end position="57"/>
    </location>
</feature>
<feature type="transmembrane region" description="Helical" evidence="9">
    <location>
        <begin position="389"/>
        <end position="412"/>
    </location>
</feature>
<dbReference type="InterPro" id="IPR027469">
    <property type="entry name" value="Cation_efflux_TMD_sf"/>
</dbReference>
<keyword evidence="7 9" id="KW-0472">Membrane</keyword>
<keyword evidence="5" id="KW-0862">Zinc</keyword>
<protein>
    <recommendedName>
        <fullName evidence="14">Cation efflux protein cytoplasmic domain-containing protein</fullName>
    </recommendedName>
</protein>
<proteinExistence type="inferred from homology"/>
<dbReference type="Proteomes" id="UP000215902">
    <property type="component" value="Unassembled WGS sequence"/>
</dbReference>
<dbReference type="EMBL" id="NIVC01000996">
    <property type="protein sequence ID" value="PAA73738.1"/>
    <property type="molecule type" value="Genomic_DNA"/>
</dbReference>
<evidence type="ECO:0008006" key="14">
    <source>
        <dbReference type="Google" id="ProtNLM"/>
    </source>
</evidence>
<dbReference type="GO" id="GO:0010312">
    <property type="term" value="P:detoxification of zinc ion"/>
    <property type="evidence" value="ECO:0007669"/>
    <property type="project" value="TreeGrafter"/>
</dbReference>
<feature type="transmembrane region" description="Helical" evidence="9">
    <location>
        <begin position="113"/>
        <end position="133"/>
    </location>
</feature>
<feature type="region of interest" description="Disordered" evidence="8">
    <location>
        <begin position="274"/>
        <end position="309"/>
    </location>
</feature>
<evidence type="ECO:0000256" key="4">
    <source>
        <dbReference type="ARBA" id="ARBA00022692"/>
    </source>
</evidence>
<keyword evidence="3" id="KW-0813">Transport</keyword>
<dbReference type="NCBIfam" id="TIGR01297">
    <property type="entry name" value="CDF"/>
    <property type="match status" value="1"/>
</dbReference>
<feature type="domain" description="Cation efflux protein cytoplasmic" evidence="11">
    <location>
        <begin position="417"/>
        <end position="489"/>
    </location>
</feature>
<name>A0A267FIX7_9PLAT</name>
<feature type="transmembrane region" description="Helical" evidence="9">
    <location>
        <begin position="327"/>
        <end position="351"/>
    </location>
</feature>
<dbReference type="SUPFAM" id="SSF160240">
    <property type="entry name" value="Cation efflux protein cytoplasmic domain-like"/>
    <property type="match status" value="1"/>
</dbReference>
<feature type="compositionally biased region" description="Gly residues" evidence="8">
    <location>
        <begin position="298"/>
        <end position="307"/>
    </location>
</feature>
<comment type="caution">
    <text evidence="12">The sequence shown here is derived from an EMBL/GenBank/DDBJ whole genome shotgun (WGS) entry which is preliminary data.</text>
</comment>
<dbReference type="AlphaFoldDB" id="A0A267FIX7"/>
<evidence type="ECO:0000256" key="1">
    <source>
        <dbReference type="ARBA" id="ARBA00004141"/>
    </source>
</evidence>
<evidence type="ECO:0000256" key="5">
    <source>
        <dbReference type="ARBA" id="ARBA00022833"/>
    </source>
</evidence>
<keyword evidence="4 9" id="KW-0812">Transmembrane</keyword>